<feature type="region of interest" description="Disordered" evidence="1">
    <location>
        <begin position="167"/>
        <end position="197"/>
    </location>
</feature>
<dbReference type="GeneID" id="91988841"/>
<dbReference type="EMBL" id="ATAM02000003">
    <property type="protein sequence ID" value="KAL0252591.1"/>
    <property type="molecule type" value="Genomic_DNA"/>
</dbReference>
<proteinExistence type="predicted"/>
<feature type="compositionally biased region" description="Polar residues" evidence="1">
    <location>
        <begin position="176"/>
        <end position="185"/>
    </location>
</feature>
<comment type="caution">
    <text evidence="2">The sequence shown here is derived from an EMBL/GenBank/DDBJ whole genome shotgun (WGS) entry which is preliminary data.</text>
</comment>
<reference evidence="2" key="2">
    <citation type="submission" date="2024-01" db="EMBL/GenBank/DDBJ databases">
        <title>Comparative genomics of Cryptococcus and Kwoniella reveals pathogenesis evolution and contrasting modes of karyotype evolution via chromosome fusion or intercentromeric recombination.</title>
        <authorList>
            <person name="Coelho M.A."/>
            <person name="David-Palma M."/>
            <person name="Shea T."/>
            <person name="Bowers K."/>
            <person name="Mcginley-Smith S."/>
            <person name="Mohammad A.W."/>
            <person name="Gnirke A."/>
            <person name="Yurkov A.M."/>
            <person name="Nowrousian M."/>
            <person name="Sun S."/>
            <person name="Cuomo C.A."/>
            <person name="Heitman J."/>
        </authorList>
    </citation>
    <scope>NUCLEOTIDE SEQUENCE</scope>
    <source>
        <strain evidence="2">IND107</strain>
    </source>
</reference>
<feature type="region of interest" description="Disordered" evidence="1">
    <location>
        <begin position="812"/>
        <end position="1020"/>
    </location>
</feature>
<feature type="compositionally biased region" description="Polar residues" evidence="1">
    <location>
        <begin position="760"/>
        <end position="772"/>
    </location>
</feature>
<evidence type="ECO:0000313" key="2">
    <source>
        <dbReference type="EMBL" id="KAL0252591.1"/>
    </source>
</evidence>
<gene>
    <name evidence="2" type="ORF">I308_101983</name>
</gene>
<feature type="compositionally biased region" description="Low complexity" evidence="1">
    <location>
        <begin position="893"/>
        <end position="918"/>
    </location>
</feature>
<feature type="compositionally biased region" description="Gly residues" evidence="1">
    <location>
        <begin position="720"/>
        <end position="730"/>
    </location>
</feature>
<feature type="region of interest" description="Disordered" evidence="1">
    <location>
        <begin position="611"/>
        <end position="777"/>
    </location>
</feature>
<dbReference type="RefSeq" id="XP_066615311.1">
    <property type="nucleotide sequence ID" value="XM_066756534.1"/>
</dbReference>
<reference evidence="2" key="1">
    <citation type="submission" date="2015-01" db="EMBL/GenBank/DDBJ databases">
        <authorList>
            <consortium name="The Broad Institute Genomics Platform"/>
            <person name="Cuomo C."/>
            <person name="Litvintseva A."/>
            <person name="Chen Y."/>
            <person name="Heitman J."/>
            <person name="Sun S."/>
            <person name="Springer D."/>
            <person name="Dromer F."/>
            <person name="Young S."/>
            <person name="Zeng Q."/>
            <person name="Gargeya S."/>
            <person name="Abouelleil A."/>
            <person name="Alvarado L."/>
            <person name="Chapman S.B."/>
            <person name="Gainer-Dewar J."/>
            <person name="Goldberg J."/>
            <person name="Griggs A."/>
            <person name="Gujja S."/>
            <person name="Hansen M."/>
            <person name="Howarth C."/>
            <person name="Imamovic A."/>
            <person name="Larimer J."/>
            <person name="Murphy C."/>
            <person name="Naylor J."/>
            <person name="Pearson M."/>
            <person name="Priest M."/>
            <person name="Roberts A."/>
            <person name="Saif S."/>
            <person name="Shea T."/>
            <person name="Sykes S."/>
            <person name="Wortman J."/>
            <person name="Nusbaum C."/>
            <person name="Birren B."/>
        </authorList>
    </citation>
    <scope>NUCLEOTIDE SEQUENCE</scope>
    <source>
        <strain evidence="2">IND107</strain>
    </source>
</reference>
<evidence type="ECO:0000313" key="3">
    <source>
        <dbReference type="Proteomes" id="UP000054399"/>
    </source>
</evidence>
<feature type="compositionally biased region" description="Polar residues" evidence="1">
    <location>
        <begin position="919"/>
        <end position="933"/>
    </location>
</feature>
<evidence type="ECO:0000256" key="1">
    <source>
        <dbReference type="SAM" id="MobiDB-lite"/>
    </source>
</evidence>
<dbReference type="Proteomes" id="UP000054399">
    <property type="component" value="Unassembled WGS sequence"/>
</dbReference>
<protein>
    <submittedName>
        <fullName evidence="2">Uncharacterized protein</fullName>
    </submittedName>
</protein>
<feature type="compositionally biased region" description="Low complexity" evidence="1">
    <location>
        <begin position="710"/>
        <end position="719"/>
    </location>
</feature>
<keyword evidence="3" id="KW-1185">Reference proteome</keyword>
<feature type="region of interest" description="Disordered" evidence="1">
    <location>
        <begin position="372"/>
        <end position="407"/>
    </location>
</feature>
<feature type="compositionally biased region" description="Low complexity" evidence="1">
    <location>
        <begin position="953"/>
        <end position="962"/>
    </location>
</feature>
<organism evidence="2 3">
    <name type="scientific">Cryptococcus tetragattii IND107</name>
    <dbReference type="NCBI Taxonomy" id="1296105"/>
    <lineage>
        <taxon>Eukaryota</taxon>
        <taxon>Fungi</taxon>
        <taxon>Dikarya</taxon>
        <taxon>Basidiomycota</taxon>
        <taxon>Agaricomycotina</taxon>
        <taxon>Tremellomycetes</taxon>
        <taxon>Tremellales</taxon>
        <taxon>Cryptococcaceae</taxon>
        <taxon>Cryptococcus</taxon>
        <taxon>Cryptococcus gattii species complex</taxon>
    </lineage>
</organism>
<sequence>MGQATPPQHLVALLSNPHTPANYAADALEEWIAHRRAKGDSLFHISLALAHLEDIVSAPPLGPRSHLQTPPHTAHVLDRARYLTNVPQPQDLTPPVGLFPLARSASIATILSHLLATPPPSIQHSREVVLEYVLSREAKLKEKKPGRAGKGTLGREAFEDIAKRMGELEDSLRGNPASSPSTSPSRDAYPSPRRSPRQLQAQLLNENQQIGLTLILSLRMSLSYFTLQELANQLMLVALGDAERMLIQHIRRRVSGEGRWGVGKELEYVERLTLSRRPALRPAFRSAKARTLLPPEPLYPIQLPAPSKSQCIKQIQALAKEIEAGGPAAGQEFLHVHAPSGIPAPIFNTPNSEKHFLGRRSANTSPTVKATLAREGSPQTPLSNLPPALDSPAFSPARTSQPDPNMLPNFTMELISEYITREKREQMLKFKWAKSGRAQVSKDLGEIEAALCLVSKSKASSIAPLLLPTFLLLRRTFALPPSPLSQAITEPYIDILPAPPDPDDVPFREPTVSSTTAALYVNPRLSDDKAYDALEELAEFEKEKVDGAGGTRQQMAEWALSQIEAVQKRFPDGSYSQVFNRMKGNLLQQRRPEEHYQSISFAKSPSIHRRVKSNAAENGSPVAVDPLRAQHTRSLSMPDRKASYDSDFNSEEDGHENASVIQSSPPIDQPSLPTTTAVSSSKPLPGIETSVPQLPPLMLTPGDDGDRRSSAASAGAAPSSGGGGGAGAGGWWDVVSAVAKEDSNSNRAPWDTTPEKRSSGRMSHMSQLSTTSSHRDRLTLSVNEPARNIVAAPLPPGAEPAQALDFTRPMMNLDLNDSPVSQAKPPFSAPVSPRREAQYLPGQTVRSAGATESFAPSSPPYGYVPQRKDEDEDLPPPPPLRFDQSRNGHTLGSSTTPSNHSSSFTTESTPTPTAFSSSILSQGISYPTSSNPSLAAAVAATPPIPHPAQTPASSSSSTTKSKLGSFGRSMSLARGKSKKEKEKDGEKEGKDKSNKKEKVLNDPGKWNRDLVANIMGPPAR</sequence>
<feature type="compositionally biased region" description="Polar residues" evidence="1">
    <location>
        <begin position="659"/>
        <end position="682"/>
    </location>
</feature>
<feature type="compositionally biased region" description="Basic and acidic residues" evidence="1">
    <location>
        <begin position="979"/>
        <end position="1008"/>
    </location>
</feature>
<accession>A0ABR3BYJ5</accession>
<name>A0ABR3BYJ5_9TREE</name>